<feature type="compositionally biased region" description="Polar residues" evidence="1">
    <location>
        <begin position="209"/>
        <end position="222"/>
    </location>
</feature>
<gene>
    <name evidence="2" type="ORF">PT974_00775</name>
</gene>
<dbReference type="Proteomes" id="UP001338125">
    <property type="component" value="Unassembled WGS sequence"/>
</dbReference>
<accession>A0ABR0T1T2</accession>
<feature type="compositionally biased region" description="Basic and acidic residues" evidence="1">
    <location>
        <begin position="1"/>
        <end position="13"/>
    </location>
</feature>
<proteinExistence type="predicted"/>
<evidence type="ECO:0000313" key="3">
    <source>
        <dbReference type="Proteomes" id="UP001338125"/>
    </source>
</evidence>
<comment type="caution">
    <text evidence="2">The sequence shown here is derived from an EMBL/GenBank/DDBJ whole genome shotgun (WGS) entry which is preliminary data.</text>
</comment>
<feature type="compositionally biased region" description="Low complexity" evidence="1">
    <location>
        <begin position="111"/>
        <end position="125"/>
    </location>
</feature>
<feature type="region of interest" description="Disordered" evidence="1">
    <location>
        <begin position="191"/>
        <end position="269"/>
    </location>
</feature>
<sequence length="639" mass="70643">MDTIDGGRDDQSTMRKPFFPGFGVSNESAIASGNIMRKGQHGYEDQKPKPASRLGLVRSATVAGTTRSYRALRRSFAPAGSTEDSTTTGPARMGHGSDPSQHGEQTDMNRRASASNGAPSPGARSLQESSYREYRIPIRNRVITPTPVSPRTDSLNKHGPLRRVEIGIARSGQEDPFRPVEMRWQPQVLTHISAGPDNNSTTTNSNNNGLSRSKSKWNPFSRSKSKRIKPEDAGNNSQKTESDDAKSSGTAHPQLRRRRDTDNSIMPEYRSRILRSNTESKRMGFLASDPFGDFAPRSPSWSTAGTVGIGAEDAESQRAPPFLSNRPFLNIDIPNIEMERYSVMFSGLLERKQTPPPLQARRQVKLDRLKVTNAGDLQKDAAPPPLPRRATSPLPKKSPTTLRLPLENTKIGAAHRLSPRLRSNTSPAMMDFPAEIPETSQEQSTYTVALSRTNSPRAPSSLSRSDSQRLISKFNRKESITGGVSARIDRPHPVRTTSLRHNLNLSRPPTRLAQTSYSNETTPRTPQIPFTTSPKQTPKKQPSADFDDNDDDDDKSLNEKVEISIARQVSVSRKQRKMIVPLNNPPRRPSSATEAAALVALGRNKRLVETKSSTPMVVHLDSPDRTIHRQSTQVVLDEI</sequence>
<feature type="region of interest" description="Disordered" evidence="1">
    <location>
        <begin position="438"/>
        <end position="555"/>
    </location>
</feature>
<feature type="region of interest" description="Disordered" evidence="1">
    <location>
        <begin position="1"/>
        <end position="132"/>
    </location>
</feature>
<evidence type="ECO:0000313" key="2">
    <source>
        <dbReference type="EMBL" id="KAK5998396.1"/>
    </source>
</evidence>
<protein>
    <submittedName>
        <fullName evidence="2">Uncharacterized protein</fullName>
    </submittedName>
</protein>
<organism evidence="2 3">
    <name type="scientific">Cladobotryum mycophilum</name>
    <dbReference type="NCBI Taxonomy" id="491253"/>
    <lineage>
        <taxon>Eukaryota</taxon>
        <taxon>Fungi</taxon>
        <taxon>Dikarya</taxon>
        <taxon>Ascomycota</taxon>
        <taxon>Pezizomycotina</taxon>
        <taxon>Sordariomycetes</taxon>
        <taxon>Hypocreomycetidae</taxon>
        <taxon>Hypocreales</taxon>
        <taxon>Hypocreaceae</taxon>
        <taxon>Cladobotryum</taxon>
    </lineage>
</organism>
<keyword evidence="3" id="KW-1185">Reference proteome</keyword>
<feature type="compositionally biased region" description="Acidic residues" evidence="1">
    <location>
        <begin position="545"/>
        <end position="554"/>
    </location>
</feature>
<feature type="compositionally biased region" description="Low complexity" evidence="1">
    <location>
        <begin position="198"/>
        <end position="208"/>
    </location>
</feature>
<feature type="compositionally biased region" description="Polar residues" evidence="1">
    <location>
        <begin position="438"/>
        <end position="470"/>
    </location>
</feature>
<name>A0ABR0T1T2_9HYPO</name>
<reference evidence="2 3" key="1">
    <citation type="submission" date="2024-01" db="EMBL/GenBank/DDBJ databases">
        <title>Complete genome of Cladobotryum mycophilum ATHUM6906.</title>
        <authorList>
            <person name="Christinaki A.C."/>
            <person name="Myridakis A.I."/>
            <person name="Kouvelis V.N."/>
        </authorList>
    </citation>
    <scope>NUCLEOTIDE SEQUENCE [LARGE SCALE GENOMIC DNA]</scope>
    <source>
        <strain evidence="2 3">ATHUM6906</strain>
    </source>
</reference>
<evidence type="ECO:0000256" key="1">
    <source>
        <dbReference type="SAM" id="MobiDB-lite"/>
    </source>
</evidence>
<dbReference type="EMBL" id="JAVFKD010000001">
    <property type="protein sequence ID" value="KAK5998396.1"/>
    <property type="molecule type" value="Genomic_DNA"/>
</dbReference>
<feature type="region of interest" description="Disordered" evidence="1">
    <location>
        <begin position="369"/>
        <end position="404"/>
    </location>
</feature>
<feature type="compositionally biased region" description="Polar residues" evidence="1">
    <location>
        <begin position="495"/>
        <end position="540"/>
    </location>
</feature>